<reference evidence="2 3" key="1">
    <citation type="journal article" date="2007" name="Nature">
        <title>Evolution of genes and genomes on the Drosophila phylogeny.</title>
        <authorList>
            <consortium name="Drosophila 12 Genomes Consortium"/>
            <person name="Clark A.G."/>
            <person name="Eisen M.B."/>
            <person name="Smith D.R."/>
            <person name="Bergman C.M."/>
            <person name="Oliver B."/>
            <person name="Markow T.A."/>
            <person name="Kaufman T.C."/>
            <person name="Kellis M."/>
            <person name="Gelbart W."/>
            <person name="Iyer V.N."/>
            <person name="Pollard D.A."/>
            <person name="Sackton T.B."/>
            <person name="Larracuente A.M."/>
            <person name="Singh N.D."/>
            <person name="Abad J.P."/>
            <person name="Abt D.N."/>
            <person name="Adryan B."/>
            <person name="Aguade M."/>
            <person name="Akashi H."/>
            <person name="Anderson W.W."/>
            <person name="Aquadro C.F."/>
            <person name="Ardell D.H."/>
            <person name="Arguello R."/>
            <person name="Artieri C.G."/>
            <person name="Barbash D.A."/>
            <person name="Barker D."/>
            <person name="Barsanti P."/>
            <person name="Batterham P."/>
            <person name="Batzoglou S."/>
            <person name="Begun D."/>
            <person name="Bhutkar A."/>
            <person name="Blanco E."/>
            <person name="Bosak S.A."/>
            <person name="Bradley R.K."/>
            <person name="Brand A.D."/>
            <person name="Brent M.R."/>
            <person name="Brooks A.N."/>
            <person name="Brown R.H."/>
            <person name="Butlin R.K."/>
            <person name="Caggese C."/>
            <person name="Calvi B.R."/>
            <person name="Bernardo de Carvalho A."/>
            <person name="Caspi A."/>
            <person name="Castrezana S."/>
            <person name="Celniker S.E."/>
            <person name="Chang J.L."/>
            <person name="Chapple C."/>
            <person name="Chatterji S."/>
            <person name="Chinwalla A."/>
            <person name="Civetta A."/>
            <person name="Clifton S.W."/>
            <person name="Comeron J.M."/>
            <person name="Costello J.C."/>
            <person name="Coyne J.A."/>
            <person name="Daub J."/>
            <person name="David R.G."/>
            <person name="Delcher A.L."/>
            <person name="Delehaunty K."/>
            <person name="Do C.B."/>
            <person name="Ebling H."/>
            <person name="Edwards K."/>
            <person name="Eickbush T."/>
            <person name="Evans J.D."/>
            <person name="Filipski A."/>
            <person name="Findeiss S."/>
            <person name="Freyhult E."/>
            <person name="Fulton L."/>
            <person name="Fulton R."/>
            <person name="Garcia A.C."/>
            <person name="Gardiner A."/>
            <person name="Garfield D.A."/>
            <person name="Garvin B.E."/>
            <person name="Gibson G."/>
            <person name="Gilbert D."/>
            <person name="Gnerre S."/>
            <person name="Godfrey J."/>
            <person name="Good R."/>
            <person name="Gotea V."/>
            <person name="Gravely B."/>
            <person name="Greenberg A.J."/>
            <person name="Griffiths-Jones S."/>
            <person name="Gross S."/>
            <person name="Guigo R."/>
            <person name="Gustafson E.A."/>
            <person name="Haerty W."/>
            <person name="Hahn M.W."/>
            <person name="Halligan D.L."/>
            <person name="Halpern A.L."/>
            <person name="Halter G.M."/>
            <person name="Han M.V."/>
            <person name="Heger A."/>
            <person name="Hillier L."/>
            <person name="Hinrichs A.S."/>
            <person name="Holmes I."/>
            <person name="Hoskins R.A."/>
            <person name="Hubisz M.J."/>
            <person name="Hultmark D."/>
            <person name="Huntley M.A."/>
            <person name="Jaffe D.B."/>
            <person name="Jagadeeshan S."/>
            <person name="Jeck W.R."/>
            <person name="Johnson J."/>
            <person name="Jones C.D."/>
            <person name="Jordan W.C."/>
            <person name="Karpen G.H."/>
            <person name="Kataoka E."/>
            <person name="Keightley P.D."/>
            <person name="Kheradpour P."/>
            <person name="Kirkness E.F."/>
            <person name="Koerich L.B."/>
            <person name="Kristiansen K."/>
            <person name="Kudrna D."/>
            <person name="Kulathinal R.J."/>
            <person name="Kumar S."/>
            <person name="Kwok R."/>
            <person name="Lander E."/>
            <person name="Langley C.H."/>
            <person name="Lapoint R."/>
            <person name="Lazzaro B.P."/>
            <person name="Lee S.J."/>
            <person name="Levesque L."/>
            <person name="Li R."/>
            <person name="Lin C.F."/>
            <person name="Lin M.F."/>
            <person name="Lindblad-Toh K."/>
            <person name="Llopart A."/>
            <person name="Long M."/>
            <person name="Low L."/>
            <person name="Lozovsky E."/>
            <person name="Lu J."/>
            <person name="Luo M."/>
            <person name="Machado C.A."/>
            <person name="Makalowski W."/>
            <person name="Marzo M."/>
            <person name="Matsuda M."/>
            <person name="Matzkin L."/>
            <person name="McAllister B."/>
            <person name="McBride C.S."/>
            <person name="McKernan B."/>
            <person name="McKernan K."/>
            <person name="Mendez-Lago M."/>
            <person name="Minx P."/>
            <person name="Mollenhauer M.U."/>
            <person name="Montooth K."/>
            <person name="Mount S.M."/>
            <person name="Mu X."/>
            <person name="Myers E."/>
            <person name="Negre B."/>
            <person name="Newfeld S."/>
            <person name="Nielsen R."/>
            <person name="Noor M.A."/>
            <person name="O'Grady P."/>
            <person name="Pachter L."/>
            <person name="Papaceit M."/>
            <person name="Parisi M.J."/>
            <person name="Parisi M."/>
            <person name="Parts L."/>
            <person name="Pedersen J.S."/>
            <person name="Pesole G."/>
            <person name="Phillippy A.M."/>
            <person name="Ponting C.P."/>
            <person name="Pop M."/>
            <person name="Porcelli D."/>
            <person name="Powell J.R."/>
            <person name="Prohaska S."/>
            <person name="Pruitt K."/>
            <person name="Puig M."/>
            <person name="Quesneville H."/>
            <person name="Ram K.R."/>
            <person name="Rand D."/>
            <person name="Rasmussen M.D."/>
            <person name="Reed L.K."/>
            <person name="Reenan R."/>
            <person name="Reily A."/>
            <person name="Remington K.A."/>
            <person name="Rieger T.T."/>
            <person name="Ritchie M.G."/>
            <person name="Robin C."/>
            <person name="Rogers Y.H."/>
            <person name="Rohde C."/>
            <person name="Rozas J."/>
            <person name="Rubenfield M.J."/>
            <person name="Ruiz A."/>
            <person name="Russo S."/>
            <person name="Salzberg S.L."/>
            <person name="Sanchez-Gracia A."/>
            <person name="Saranga D.J."/>
            <person name="Sato H."/>
            <person name="Schaeffer S.W."/>
            <person name="Schatz M.C."/>
            <person name="Schlenke T."/>
            <person name="Schwartz R."/>
            <person name="Segarra C."/>
            <person name="Singh R.S."/>
            <person name="Sirot L."/>
            <person name="Sirota M."/>
            <person name="Sisneros N.B."/>
            <person name="Smith C.D."/>
            <person name="Smith T.F."/>
            <person name="Spieth J."/>
            <person name="Stage D.E."/>
            <person name="Stark A."/>
            <person name="Stephan W."/>
            <person name="Strausberg R.L."/>
            <person name="Strempel S."/>
            <person name="Sturgill D."/>
            <person name="Sutton G."/>
            <person name="Sutton G.G."/>
            <person name="Tao W."/>
            <person name="Teichmann S."/>
            <person name="Tobari Y.N."/>
            <person name="Tomimura Y."/>
            <person name="Tsolas J.M."/>
            <person name="Valente V.L."/>
            <person name="Venter E."/>
            <person name="Venter J.C."/>
            <person name="Vicario S."/>
            <person name="Vieira F.G."/>
            <person name="Vilella A.J."/>
            <person name="Villasante A."/>
            <person name="Walenz B."/>
            <person name="Wang J."/>
            <person name="Wasserman M."/>
            <person name="Watts T."/>
            <person name="Wilson D."/>
            <person name="Wilson R.K."/>
            <person name="Wing R.A."/>
            <person name="Wolfner M.F."/>
            <person name="Wong A."/>
            <person name="Wong G.K."/>
            <person name="Wu C.I."/>
            <person name="Wu G."/>
            <person name="Yamamoto D."/>
            <person name="Yang H.P."/>
            <person name="Yang S.P."/>
            <person name="Yorke J.A."/>
            <person name="Yoshida K."/>
            <person name="Zdobnov E."/>
            <person name="Zhang P."/>
            <person name="Zhang Y."/>
            <person name="Zimin A.V."/>
            <person name="Baldwin J."/>
            <person name="Abdouelleil A."/>
            <person name="Abdulkadir J."/>
            <person name="Abebe A."/>
            <person name="Abera B."/>
            <person name="Abreu J."/>
            <person name="Acer S.C."/>
            <person name="Aftuck L."/>
            <person name="Alexander A."/>
            <person name="An P."/>
            <person name="Anderson E."/>
            <person name="Anderson S."/>
            <person name="Arachi H."/>
            <person name="Azer M."/>
            <person name="Bachantsang P."/>
            <person name="Barry A."/>
            <person name="Bayul T."/>
            <person name="Berlin A."/>
            <person name="Bessette D."/>
            <person name="Bloom T."/>
            <person name="Blye J."/>
            <person name="Boguslavskiy L."/>
            <person name="Bonnet C."/>
            <person name="Boukhgalter B."/>
            <person name="Bourzgui I."/>
            <person name="Brown A."/>
            <person name="Cahill P."/>
            <person name="Channer S."/>
            <person name="Cheshatsang Y."/>
            <person name="Chuda L."/>
            <person name="Citroen M."/>
            <person name="Collymore A."/>
            <person name="Cooke P."/>
            <person name="Costello M."/>
            <person name="D'Aco K."/>
            <person name="Daza R."/>
            <person name="De Haan G."/>
            <person name="DeGray S."/>
            <person name="DeMaso C."/>
            <person name="Dhargay N."/>
            <person name="Dooley K."/>
            <person name="Dooley E."/>
            <person name="Doricent M."/>
            <person name="Dorje P."/>
            <person name="Dorjee K."/>
            <person name="Dupes A."/>
            <person name="Elong R."/>
            <person name="Falk J."/>
            <person name="Farina A."/>
            <person name="Faro S."/>
            <person name="Ferguson D."/>
            <person name="Fisher S."/>
            <person name="Foley C.D."/>
            <person name="Franke A."/>
            <person name="Friedrich D."/>
            <person name="Gadbois L."/>
            <person name="Gearin G."/>
            <person name="Gearin C.R."/>
            <person name="Giannoukos G."/>
            <person name="Goode T."/>
            <person name="Graham J."/>
            <person name="Grandbois E."/>
            <person name="Grewal S."/>
            <person name="Gyaltsen K."/>
            <person name="Hafez N."/>
            <person name="Hagos B."/>
            <person name="Hall J."/>
            <person name="Henson C."/>
            <person name="Hollinger A."/>
            <person name="Honan T."/>
            <person name="Huard M.D."/>
            <person name="Hughes L."/>
            <person name="Hurhula B."/>
            <person name="Husby M.E."/>
            <person name="Kamat A."/>
            <person name="Kanga B."/>
            <person name="Kashin S."/>
            <person name="Khazanovich D."/>
            <person name="Kisner P."/>
            <person name="Lance K."/>
            <person name="Lara M."/>
            <person name="Lee W."/>
            <person name="Lennon N."/>
            <person name="Letendre F."/>
            <person name="LeVine R."/>
            <person name="Lipovsky A."/>
            <person name="Liu X."/>
            <person name="Liu J."/>
            <person name="Liu S."/>
            <person name="Lokyitsang T."/>
            <person name="Lokyitsang Y."/>
            <person name="Lubonja R."/>
            <person name="Lui A."/>
            <person name="MacDonald P."/>
            <person name="Magnisalis V."/>
            <person name="Maru K."/>
            <person name="Matthews C."/>
            <person name="McCusker W."/>
            <person name="McDonough S."/>
            <person name="Mehta T."/>
            <person name="Meldrim J."/>
            <person name="Meneus L."/>
            <person name="Mihai O."/>
            <person name="Mihalev A."/>
            <person name="Mihova T."/>
            <person name="Mittelman R."/>
            <person name="Mlenga V."/>
            <person name="Montmayeur A."/>
            <person name="Mulrain L."/>
            <person name="Navidi A."/>
            <person name="Naylor J."/>
            <person name="Negash T."/>
            <person name="Nguyen T."/>
            <person name="Nguyen N."/>
            <person name="Nicol R."/>
            <person name="Norbu C."/>
            <person name="Norbu N."/>
            <person name="Novod N."/>
            <person name="O'Neill B."/>
            <person name="Osman S."/>
            <person name="Markiewicz E."/>
            <person name="Oyono O.L."/>
            <person name="Patti C."/>
            <person name="Phunkhang P."/>
            <person name="Pierre F."/>
            <person name="Priest M."/>
            <person name="Raghuraman S."/>
            <person name="Rege F."/>
            <person name="Reyes R."/>
            <person name="Rise C."/>
            <person name="Rogov P."/>
            <person name="Ross K."/>
            <person name="Ryan E."/>
            <person name="Settipalli S."/>
            <person name="Shea T."/>
            <person name="Sherpa N."/>
            <person name="Shi L."/>
            <person name="Shih D."/>
            <person name="Sparrow T."/>
            <person name="Spaulding J."/>
            <person name="Stalker J."/>
            <person name="Stange-Thomann N."/>
            <person name="Stavropoulos S."/>
            <person name="Stone C."/>
            <person name="Strader C."/>
            <person name="Tesfaye S."/>
            <person name="Thomson T."/>
            <person name="Thoulutsang Y."/>
            <person name="Thoulutsang D."/>
            <person name="Topham K."/>
            <person name="Topping I."/>
            <person name="Tsamla T."/>
            <person name="Vassiliev H."/>
            <person name="Vo A."/>
            <person name="Wangchuk T."/>
            <person name="Wangdi T."/>
            <person name="Weiand M."/>
            <person name="Wilkinson J."/>
            <person name="Wilson A."/>
            <person name="Yadav S."/>
            <person name="Young G."/>
            <person name="Yu Q."/>
            <person name="Zembek L."/>
            <person name="Zhong D."/>
            <person name="Zimmer A."/>
            <person name="Zwirko Z."/>
            <person name="Jaffe D.B."/>
            <person name="Alvarez P."/>
            <person name="Brockman W."/>
            <person name="Butler J."/>
            <person name="Chin C."/>
            <person name="Gnerre S."/>
            <person name="Grabherr M."/>
            <person name="Kleber M."/>
            <person name="Mauceli E."/>
            <person name="MacCallum I."/>
        </authorList>
    </citation>
    <scope>NUCLEOTIDE SEQUENCE [LARGE SCALE GENOMIC DNA]</scope>
    <source>
        <strain evidence="3">MSH-3 / Tucson 14011-0111.49</strain>
    </source>
</reference>
<feature type="compositionally biased region" description="Acidic residues" evidence="1">
    <location>
        <begin position="32"/>
        <end position="53"/>
    </location>
</feature>
<evidence type="ECO:0000313" key="3">
    <source>
        <dbReference type="Proteomes" id="UP000008744"/>
    </source>
</evidence>
<evidence type="ECO:0000313" key="2">
    <source>
        <dbReference type="EMBL" id="EDW35089.1"/>
    </source>
</evidence>
<protein>
    <submittedName>
        <fullName evidence="2">GL25422</fullName>
    </submittedName>
</protein>
<organism evidence="3">
    <name type="scientific">Drosophila persimilis</name>
    <name type="common">Fruit fly</name>
    <dbReference type="NCBI Taxonomy" id="7234"/>
    <lineage>
        <taxon>Eukaryota</taxon>
        <taxon>Metazoa</taxon>
        <taxon>Ecdysozoa</taxon>
        <taxon>Arthropoda</taxon>
        <taxon>Hexapoda</taxon>
        <taxon>Insecta</taxon>
        <taxon>Pterygota</taxon>
        <taxon>Neoptera</taxon>
        <taxon>Endopterygota</taxon>
        <taxon>Diptera</taxon>
        <taxon>Brachycera</taxon>
        <taxon>Muscomorpha</taxon>
        <taxon>Ephydroidea</taxon>
        <taxon>Drosophilidae</taxon>
        <taxon>Drosophila</taxon>
        <taxon>Sophophora</taxon>
    </lineage>
</organism>
<gene>
    <name evidence="2" type="primary">Dper\GL25422</name>
    <name evidence="2" type="ORF">Dper_GL25422</name>
</gene>
<feature type="region of interest" description="Disordered" evidence="1">
    <location>
        <begin position="1"/>
        <end position="59"/>
    </location>
</feature>
<dbReference type="Proteomes" id="UP000008744">
    <property type="component" value="Unassembled WGS sequence"/>
</dbReference>
<accession>B4H8P6</accession>
<proteinExistence type="predicted"/>
<sequence>MELDTPSRRTSASDVAVPWTHATRRHTRSDGDADDDGYGDGYGDTEDHGDDDEPHWTWL</sequence>
<dbReference type="EMBL" id="CH479224">
    <property type="protein sequence ID" value="EDW35089.1"/>
    <property type="molecule type" value="Genomic_DNA"/>
</dbReference>
<dbReference type="HOGENOM" id="CLU_2963222_0_0_1"/>
<keyword evidence="3" id="KW-1185">Reference proteome</keyword>
<dbReference type="AlphaFoldDB" id="B4H8P6"/>
<name>B4H8P6_DROPE</name>
<evidence type="ECO:0000256" key="1">
    <source>
        <dbReference type="SAM" id="MobiDB-lite"/>
    </source>
</evidence>